<proteinExistence type="predicted"/>
<comment type="caution">
    <text evidence="1">The sequence shown here is derived from an EMBL/GenBank/DDBJ whole genome shotgun (WGS) entry which is preliminary data.</text>
</comment>
<evidence type="ECO:0000313" key="2">
    <source>
        <dbReference type="Proteomes" id="UP000659697"/>
    </source>
</evidence>
<dbReference type="EMBL" id="BNAO01000002">
    <property type="protein sequence ID" value="GHG63282.1"/>
    <property type="molecule type" value="Genomic_DNA"/>
</dbReference>
<evidence type="ECO:0008006" key="3">
    <source>
        <dbReference type="Google" id="ProtNLM"/>
    </source>
</evidence>
<gene>
    <name evidence="1" type="ORF">GCM10010919_08840</name>
</gene>
<reference evidence="2" key="1">
    <citation type="journal article" date="2019" name="Int. J. Syst. Evol. Microbiol.">
        <title>The Global Catalogue of Microorganisms (GCM) 10K type strain sequencing project: providing services to taxonomists for standard genome sequencing and annotation.</title>
        <authorList>
            <consortium name="The Broad Institute Genomics Platform"/>
            <consortium name="The Broad Institute Genome Sequencing Center for Infectious Disease"/>
            <person name="Wu L."/>
            <person name="Ma J."/>
        </authorList>
    </citation>
    <scope>NUCLEOTIDE SEQUENCE [LARGE SCALE GENOMIC DNA]</scope>
    <source>
        <strain evidence="2">CGMCC 1.7003</strain>
    </source>
</reference>
<organism evidence="1 2">
    <name type="scientific">Alishewanella longhuensis</name>
    <dbReference type="NCBI Taxonomy" id="1091037"/>
    <lineage>
        <taxon>Bacteria</taxon>
        <taxon>Pseudomonadati</taxon>
        <taxon>Pseudomonadota</taxon>
        <taxon>Gammaproteobacteria</taxon>
        <taxon>Alteromonadales</taxon>
        <taxon>Alteromonadaceae</taxon>
        <taxon>Alishewanella</taxon>
    </lineage>
</organism>
<evidence type="ECO:0000313" key="1">
    <source>
        <dbReference type="EMBL" id="GHG63282.1"/>
    </source>
</evidence>
<name>A0ABQ3KVI5_9ALTE</name>
<accession>A0ABQ3KVI5</accession>
<sequence>MKAPKGSETRILKSLGYIQREHAILQRQQEMLLQGSFAFVSQIDEVSSDVFSDFRYIGPATQAGAVSGQE</sequence>
<protein>
    <recommendedName>
        <fullName evidence="3">Transposase</fullName>
    </recommendedName>
</protein>
<dbReference type="Proteomes" id="UP000659697">
    <property type="component" value="Unassembled WGS sequence"/>
</dbReference>
<keyword evidence="2" id="KW-1185">Reference proteome</keyword>